<dbReference type="InterPro" id="IPR013221">
    <property type="entry name" value="Mur_ligase_cen"/>
</dbReference>
<keyword evidence="1" id="KW-0436">Ligase</keyword>
<dbReference type="EC" id="6.3.5.13" evidence="1"/>
<dbReference type="SUPFAM" id="SSF53623">
    <property type="entry name" value="MurD-like peptide ligases, catalytic domain"/>
    <property type="match status" value="1"/>
</dbReference>
<dbReference type="GO" id="GO:0005524">
    <property type="term" value="F:ATP binding"/>
    <property type="evidence" value="ECO:0007669"/>
    <property type="project" value="UniProtKB-UniRule"/>
</dbReference>
<keyword evidence="1" id="KW-0067">ATP-binding</keyword>
<organism evidence="4 5">
    <name type="scientific">Schumannella luteola</name>
    <dbReference type="NCBI Taxonomy" id="472059"/>
    <lineage>
        <taxon>Bacteria</taxon>
        <taxon>Bacillati</taxon>
        <taxon>Actinomycetota</taxon>
        <taxon>Actinomycetes</taxon>
        <taxon>Micrococcales</taxon>
        <taxon>Microbacteriaceae</taxon>
        <taxon>Schumannella</taxon>
    </lineage>
</organism>
<dbReference type="GO" id="GO:0009252">
    <property type="term" value="P:peptidoglycan biosynthetic process"/>
    <property type="evidence" value="ECO:0007669"/>
    <property type="project" value="UniProtKB-UniRule"/>
</dbReference>
<dbReference type="Pfam" id="PF08245">
    <property type="entry name" value="Mur_ligase_M"/>
    <property type="match status" value="1"/>
</dbReference>
<dbReference type="GO" id="GO:0071555">
    <property type="term" value="P:cell wall organization"/>
    <property type="evidence" value="ECO:0007669"/>
    <property type="project" value="UniProtKB-KW"/>
</dbReference>
<comment type="caution">
    <text evidence="1">Lacks conserved residue(s) required for the propagation of feature annotation.</text>
</comment>
<evidence type="ECO:0000256" key="1">
    <source>
        <dbReference type="HAMAP-Rule" id="MF_02214"/>
    </source>
</evidence>
<reference evidence="4 5" key="1">
    <citation type="submission" date="2020-07" db="EMBL/GenBank/DDBJ databases">
        <title>Sequencing the genomes of 1000 actinobacteria strains.</title>
        <authorList>
            <person name="Klenk H.-P."/>
        </authorList>
    </citation>
    <scope>NUCLEOTIDE SEQUENCE [LARGE SCALE GENOMIC DNA]</scope>
    <source>
        <strain evidence="4 5">DSM 23141</strain>
    </source>
</reference>
<keyword evidence="1" id="KW-0133">Cell shape</keyword>
<dbReference type="EMBL" id="JACBZY010000001">
    <property type="protein sequence ID" value="NYG99869.1"/>
    <property type="molecule type" value="Genomic_DNA"/>
</dbReference>
<keyword evidence="1" id="KW-0862">Zinc</keyword>
<comment type="subunit">
    <text evidence="1">Forms a heterodimer with GatD.</text>
</comment>
<evidence type="ECO:0000313" key="5">
    <source>
        <dbReference type="Proteomes" id="UP000553888"/>
    </source>
</evidence>
<keyword evidence="5" id="KW-1185">Reference proteome</keyword>
<dbReference type="RefSeq" id="WP_179568336.1">
    <property type="nucleotide sequence ID" value="NZ_JACBZY010000001.1"/>
</dbReference>
<dbReference type="Proteomes" id="UP000553888">
    <property type="component" value="Unassembled WGS sequence"/>
</dbReference>
<gene>
    <name evidence="1" type="primary">murT</name>
    <name evidence="4" type="ORF">BJ979_002495</name>
</gene>
<feature type="domain" description="Lipid II isoglutaminyl synthase (glutamine-hydrolyzing) subunit MurT C-terminal" evidence="3">
    <location>
        <begin position="328"/>
        <end position="409"/>
    </location>
</feature>
<dbReference type="Pfam" id="PF08353">
    <property type="entry name" value="MurT_C"/>
    <property type="match status" value="1"/>
</dbReference>
<dbReference type="GO" id="GO:0016881">
    <property type="term" value="F:acid-amino acid ligase activity"/>
    <property type="evidence" value="ECO:0007669"/>
    <property type="project" value="InterPro"/>
</dbReference>
<keyword evidence="1" id="KW-0573">Peptidoglycan synthesis</keyword>
<comment type="catalytic activity">
    <reaction evidence="1">
        <text>beta-D-GlcNAc-(1-&gt;4)-Mur2Ac(oyl-L-Ala-gamma-D-Glu-L-Lys-D-Ala-D-Ala)-di-trans,octa-cis-undecaprenyl diphosphate + ATP = beta-D-GlcNAc-(1-&gt;4)-Mur2Ac(oyl-L-Ala-gamma-D-O-P-Glu-L-Lys-D-Ala-D-Ala)-di-trans,octa-cis-undecaprenyl diphosphate + ADP</text>
        <dbReference type="Rhea" id="RHEA:59488"/>
        <dbReference type="ChEBI" id="CHEBI:30616"/>
        <dbReference type="ChEBI" id="CHEBI:60033"/>
        <dbReference type="ChEBI" id="CHEBI:143132"/>
        <dbReference type="ChEBI" id="CHEBI:456216"/>
    </reaction>
</comment>
<feature type="binding site" evidence="1">
    <location>
        <position position="228"/>
    </location>
    <ligand>
        <name>Zn(2+)</name>
        <dbReference type="ChEBI" id="CHEBI:29105"/>
    </ligand>
</feature>
<feature type="binding site" evidence="1">
    <location>
        <position position="206"/>
    </location>
    <ligand>
        <name>Zn(2+)</name>
        <dbReference type="ChEBI" id="CHEBI:29105"/>
    </ligand>
</feature>
<comment type="caution">
    <text evidence="4">The sequence shown here is derived from an EMBL/GenBank/DDBJ whole genome shotgun (WGS) entry which is preliminary data.</text>
</comment>
<dbReference type="GO" id="GO:0008360">
    <property type="term" value="P:regulation of cell shape"/>
    <property type="evidence" value="ECO:0007669"/>
    <property type="project" value="UniProtKB-KW"/>
</dbReference>
<evidence type="ECO:0000259" key="3">
    <source>
        <dbReference type="Pfam" id="PF08353"/>
    </source>
</evidence>
<comment type="pathway">
    <text evidence="1">Cell wall biogenesis; peptidoglycan biosynthesis.</text>
</comment>
<comment type="similarity">
    <text evidence="1">Belongs to the MurCDEF family. MurT subfamily.</text>
</comment>
<accession>A0A852YQ61</accession>
<dbReference type="InterPro" id="IPR036565">
    <property type="entry name" value="Mur-like_cat_sf"/>
</dbReference>
<dbReference type="InterPro" id="IPR013564">
    <property type="entry name" value="MurT_C"/>
</dbReference>
<feature type="binding site" evidence="1">
    <location>
        <position position="209"/>
    </location>
    <ligand>
        <name>Zn(2+)</name>
        <dbReference type="ChEBI" id="CHEBI:29105"/>
    </ligand>
</feature>
<comment type="function">
    <text evidence="1">The lipid II isoglutaminyl synthase complex catalyzes the formation of alpha-D-isoglutamine in the cell wall lipid II stem peptide. The MurT subunit catalyzes the ATP-dependent amidation of D-glutamate residue of lipid II, converting it to an isoglutamine residue.</text>
</comment>
<keyword evidence="1" id="KW-0479">Metal-binding</keyword>
<comment type="catalytic activity">
    <reaction evidence="1">
        <text>beta-D-GlcNAc-(1-&gt;4)-Mur2Ac(oyl-L-Ala-gamma-D-O-P-Glu-L-Lys-D-Ala-D-Ala)-di-trans,octa-cis-undecaprenyl diphosphate + NH4(+) = beta-D-GlcNAc-(1-&gt;4)-Mur2Ac(oyl-L-Ala-D-isoglutaminyl-L-Lys-D-Ala-D-Ala)-di-trans,octa-cis-undecaprenyl diphosphate + phosphate + H(+)</text>
        <dbReference type="Rhea" id="RHEA:57932"/>
        <dbReference type="ChEBI" id="CHEBI:15378"/>
        <dbReference type="ChEBI" id="CHEBI:28938"/>
        <dbReference type="ChEBI" id="CHEBI:43474"/>
        <dbReference type="ChEBI" id="CHEBI:62233"/>
        <dbReference type="ChEBI" id="CHEBI:143132"/>
    </reaction>
</comment>
<evidence type="ECO:0000313" key="4">
    <source>
        <dbReference type="EMBL" id="NYG99869.1"/>
    </source>
</evidence>
<dbReference type="GO" id="GO:0140282">
    <property type="term" value="F:carbon-nitrogen ligase activity on lipid II"/>
    <property type="evidence" value="ECO:0007669"/>
    <property type="project" value="UniProtKB-UniRule"/>
</dbReference>
<keyword evidence="1" id="KW-0547">Nucleotide-binding</keyword>
<dbReference type="PANTHER" id="PTHR23135">
    <property type="entry name" value="MUR LIGASE FAMILY MEMBER"/>
    <property type="match status" value="1"/>
</dbReference>
<dbReference type="GO" id="GO:0008270">
    <property type="term" value="F:zinc ion binding"/>
    <property type="evidence" value="ECO:0007669"/>
    <property type="project" value="UniProtKB-UniRule"/>
</dbReference>
<dbReference type="HAMAP" id="MF_02214">
    <property type="entry name" value="Lipid_II_synth_MurT"/>
    <property type="match status" value="1"/>
</dbReference>
<sequence>MRTLLTIWAAKLAALALRLTGRAGTHVPGRIARRLHPGIIGAVRHPARVVAVTGTNGKTTVSNLLAEALEAEGLRVASNRIGSNLAAGVAMTLIDAVSWTGRSRADVAIIEMDERSARLILPGLKPDVLACTNLTRDSIKRNAHPAYIAWLVSSAVAPSTHLVLNADDLIAASIGGDENRRTFFAVDRQPGDGTTPSGAAVDVAICPVCDHPLSWEYWRFNHIGKAFCPNCGFRAPEAAYRARDVDAAARQLTLDLDGEGRRAHLINDNIVNVYNEIAVAATLDQLAVPRDRIVAAFERIAPPTTRFASEQVGGTTIVRQLTKGLVGVACSRAFQYVAAFPGRKSVVLNIDEVSERTTDVENTAWTYDADYDYLASDEIEQVVVGGVRRYDQALRLAIAGVDPARIVTVADEISGADLVDVEGMAAVANLHSVHNAVITGTPVQSRLRSRLGGSAS</sequence>
<evidence type="ECO:0000259" key="2">
    <source>
        <dbReference type="Pfam" id="PF08245"/>
    </source>
</evidence>
<dbReference type="AlphaFoldDB" id="A0A852YQ61"/>
<feature type="binding site" evidence="1">
    <location>
        <position position="231"/>
    </location>
    <ligand>
        <name>Zn(2+)</name>
        <dbReference type="ChEBI" id="CHEBI:29105"/>
    </ligand>
</feature>
<comment type="catalytic activity">
    <reaction evidence="1">
        <text>beta-D-GlcNAc-(1-&gt;4)-Mur2Ac(oyl-L-Ala-gamma-D-Glu-L-Lys-D-Ala-D-Ala)-di-trans,octa-cis-undecaprenyl diphosphate + L-glutamine + ATP + H2O = beta-D-GlcNAc-(1-&gt;4)-Mur2Ac(oyl-L-Ala-D-isoglutaminyl-L-Lys-D-Ala-D-Ala)-di-trans,octa-cis-undecaprenyl diphosphate + L-glutamate + ADP + phosphate + H(+)</text>
        <dbReference type="Rhea" id="RHEA:57928"/>
        <dbReference type="ChEBI" id="CHEBI:15377"/>
        <dbReference type="ChEBI" id="CHEBI:15378"/>
        <dbReference type="ChEBI" id="CHEBI:29985"/>
        <dbReference type="ChEBI" id="CHEBI:30616"/>
        <dbReference type="ChEBI" id="CHEBI:43474"/>
        <dbReference type="ChEBI" id="CHEBI:58359"/>
        <dbReference type="ChEBI" id="CHEBI:60033"/>
        <dbReference type="ChEBI" id="CHEBI:62233"/>
        <dbReference type="ChEBI" id="CHEBI:456216"/>
        <dbReference type="EC" id="6.3.5.13"/>
    </reaction>
</comment>
<dbReference type="PANTHER" id="PTHR23135:SF7">
    <property type="entry name" value="LIPID II ISOGLUTAMINYL SYNTHASE (GLUTAMINE-HYDROLYZING) SUBUNIT MURT"/>
    <property type="match status" value="1"/>
</dbReference>
<dbReference type="InterPro" id="IPR043703">
    <property type="entry name" value="Lipid_II_synth_MurT"/>
</dbReference>
<proteinExistence type="inferred from homology"/>
<keyword evidence="1" id="KW-0961">Cell wall biogenesis/degradation</keyword>
<dbReference type="Gene3D" id="3.40.1190.10">
    <property type="entry name" value="Mur-like, catalytic domain"/>
    <property type="match status" value="1"/>
</dbReference>
<name>A0A852YQ61_9MICO</name>
<dbReference type="UniPathway" id="UPA00219"/>
<feature type="domain" description="Mur ligase central" evidence="2">
    <location>
        <begin position="52"/>
        <end position="169"/>
    </location>
</feature>
<protein>
    <recommendedName>
        <fullName evidence="1">Lipid II isoglutaminyl synthase (glutamine-hydrolyzing) subunit MurT</fullName>
        <ecNumber evidence="1">6.3.5.13</ecNumber>
    </recommendedName>
</protein>